<evidence type="ECO:0000313" key="2">
    <source>
        <dbReference type="WBParaSite" id="nRc.2.0.1.t43227-RA"/>
    </source>
</evidence>
<proteinExistence type="predicted"/>
<dbReference type="Proteomes" id="UP000887565">
    <property type="component" value="Unplaced"/>
</dbReference>
<reference evidence="2" key="1">
    <citation type="submission" date="2022-11" db="UniProtKB">
        <authorList>
            <consortium name="WormBaseParasite"/>
        </authorList>
    </citation>
    <scope>IDENTIFICATION</scope>
</reference>
<organism evidence="1 2">
    <name type="scientific">Romanomermis culicivorax</name>
    <name type="common">Nematode worm</name>
    <dbReference type="NCBI Taxonomy" id="13658"/>
    <lineage>
        <taxon>Eukaryota</taxon>
        <taxon>Metazoa</taxon>
        <taxon>Ecdysozoa</taxon>
        <taxon>Nematoda</taxon>
        <taxon>Enoplea</taxon>
        <taxon>Dorylaimia</taxon>
        <taxon>Mermithida</taxon>
        <taxon>Mermithoidea</taxon>
        <taxon>Mermithidae</taxon>
        <taxon>Romanomermis</taxon>
    </lineage>
</organism>
<dbReference type="AlphaFoldDB" id="A0A915KWB3"/>
<sequence length="83" mass="9406">LIEPKAEESANGLLRAFLEEFEKEKYGFACYLKTIEALSGPSGQVTVSCWLLSTYDLALGEFYMITGKVNIEQQWYSNMLIIT</sequence>
<keyword evidence="1" id="KW-1185">Reference proteome</keyword>
<evidence type="ECO:0000313" key="1">
    <source>
        <dbReference type="Proteomes" id="UP000887565"/>
    </source>
</evidence>
<name>A0A915KWB3_ROMCU</name>
<dbReference type="WBParaSite" id="nRc.2.0.1.t43227-RA">
    <property type="protein sequence ID" value="nRc.2.0.1.t43227-RA"/>
    <property type="gene ID" value="nRc.2.0.1.g43227"/>
</dbReference>
<accession>A0A915KWB3</accession>
<protein>
    <submittedName>
        <fullName evidence="2">Uncharacterized protein</fullName>
    </submittedName>
</protein>